<sequence>MWPFGSKDWNIVGIMFEKPDSYSINANRAKGKLADSVKTRVRIHDRTILWVIYNQKGSIIESGQGNGIHHVPQDTVKQLQKILHTNVSIREILKMLESGQTPKAAKKLIWSGYPKKKTVQDSDI</sequence>
<evidence type="ECO:0000313" key="2">
    <source>
        <dbReference type="Proteomes" id="UP000316095"/>
    </source>
</evidence>
<name>A0A5C5XB54_9PLAN</name>
<dbReference type="EMBL" id="SJPG01000001">
    <property type="protein sequence ID" value="TWT60377.1"/>
    <property type="molecule type" value="Genomic_DNA"/>
</dbReference>
<gene>
    <name evidence="1" type="ORF">Pan54_10910</name>
</gene>
<dbReference type="AlphaFoldDB" id="A0A5C5XB54"/>
<evidence type="ECO:0000313" key="1">
    <source>
        <dbReference type="EMBL" id="TWT60377.1"/>
    </source>
</evidence>
<protein>
    <submittedName>
        <fullName evidence="1">Uncharacterized protein</fullName>
    </submittedName>
</protein>
<comment type="caution">
    <text evidence="1">The sequence shown here is derived from an EMBL/GenBank/DDBJ whole genome shotgun (WGS) entry which is preliminary data.</text>
</comment>
<dbReference type="RefSeq" id="WP_146502510.1">
    <property type="nucleotide sequence ID" value="NZ_SJPG01000001.1"/>
</dbReference>
<dbReference type="OrthoDB" id="214632at2"/>
<reference evidence="1 2" key="1">
    <citation type="submission" date="2019-02" db="EMBL/GenBank/DDBJ databases">
        <title>Deep-cultivation of Planctomycetes and their phenomic and genomic characterization uncovers novel biology.</title>
        <authorList>
            <person name="Wiegand S."/>
            <person name="Jogler M."/>
            <person name="Boedeker C."/>
            <person name="Pinto D."/>
            <person name="Vollmers J."/>
            <person name="Rivas-Marin E."/>
            <person name="Kohn T."/>
            <person name="Peeters S.H."/>
            <person name="Heuer A."/>
            <person name="Rast P."/>
            <person name="Oberbeckmann S."/>
            <person name="Bunk B."/>
            <person name="Jeske O."/>
            <person name="Meyerdierks A."/>
            <person name="Storesund J.E."/>
            <person name="Kallscheuer N."/>
            <person name="Luecker S."/>
            <person name="Lage O.M."/>
            <person name="Pohl T."/>
            <person name="Merkel B.J."/>
            <person name="Hornburger P."/>
            <person name="Mueller R.-W."/>
            <person name="Bruemmer F."/>
            <person name="Labrenz M."/>
            <person name="Spormann A.M."/>
            <person name="Op Den Camp H."/>
            <person name="Overmann J."/>
            <person name="Amann R."/>
            <person name="Jetten M.S.M."/>
            <person name="Mascher T."/>
            <person name="Medema M.H."/>
            <person name="Devos D.P."/>
            <person name="Kaster A.-K."/>
            <person name="Ovreas L."/>
            <person name="Rohde M."/>
            <person name="Galperin M.Y."/>
            <person name="Jogler C."/>
        </authorList>
    </citation>
    <scope>NUCLEOTIDE SEQUENCE [LARGE SCALE GENOMIC DNA]</scope>
    <source>
        <strain evidence="1 2">Pan54</strain>
    </source>
</reference>
<organism evidence="1 2">
    <name type="scientific">Rubinisphaera italica</name>
    <dbReference type="NCBI Taxonomy" id="2527969"/>
    <lineage>
        <taxon>Bacteria</taxon>
        <taxon>Pseudomonadati</taxon>
        <taxon>Planctomycetota</taxon>
        <taxon>Planctomycetia</taxon>
        <taxon>Planctomycetales</taxon>
        <taxon>Planctomycetaceae</taxon>
        <taxon>Rubinisphaera</taxon>
    </lineage>
</organism>
<accession>A0A5C5XB54</accession>
<proteinExistence type="predicted"/>
<dbReference type="Proteomes" id="UP000316095">
    <property type="component" value="Unassembled WGS sequence"/>
</dbReference>
<keyword evidence="2" id="KW-1185">Reference proteome</keyword>